<dbReference type="InterPro" id="IPR022879">
    <property type="entry name" value="V-ATPase_su_B/beta"/>
</dbReference>
<dbReference type="GO" id="GO:0042777">
    <property type="term" value="P:proton motive force-driven plasma membrane ATP synthesis"/>
    <property type="evidence" value="ECO:0007669"/>
    <property type="project" value="UniProtKB-UniRule"/>
</dbReference>
<keyword evidence="4 7" id="KW-0406">Ion transport</keyword>
<evidence type="ECO:0000259" key="10">
    <source>
        <dbReference type="Pfam" id="PF22919"/>
    </source>
</evidence>
<dbReference type="Pfam" id="PF00006">
    <property type="entry name" value="ATP-synt_ab"/>
    <property type="match status" value="1"/>
</dbReference>
<dbReference type="Proteomes" id="UP000324298">
    <property type="component" value="Unassembled WGS sequence"/>
</dbReference>
<keyword evidence="3 7" id="KW-0375">Hydrogen ion transport</keyword>
<evidence type="ECO:0000256" key="4">
    <source>
        <dbReference type="ARBA" id="ARBA00023065"/>
    </source>
</evidence>
<dbReference type="CDD" id="cd18118">
    <property type="entry name" value="ATP-synt_V_A-type_beta_N"/>
    <property type="match status" value="1"/>
</dbReference>
<sequence>MRLSEHRYRTVASVGGPLLFVEGVVNCRMGEMVRIIYPDGTAVAGEVLKISGRTVLIQVFGETAGIDLGAEVIFSDAVRRAPLARSMVGRVFNGSFEPIDGLPLFIPEQWGGVNGLPINPTARACPEEFIETGFTAIDTLNTLVKGQKLPIFSCAGLPSREVAAGILRNARLAGGGEFVVVFVALGLTHHDYSFYMDALQEMRTGFVAFVNRADEPVVERLLAPRFGLACAEYLAFSCGMDVLVVVTDITNYCDALREVSTAREELPGRRGYPGYMYSDLASLYERAGRIQGTAGSVTMLPVVTMPEDDITHPIPDLTGYITEGQIVLSRELHQRGVFPPVDVLPSLSRLMQRGIGPGHTRDDHRRIADALYRHYAKGRYVRGLEAVVGREGMMEADRVMLDFADAFEAEVIGQGEARRGIGASLDAGLALLKRFSLEPP</sequence>
<dbReference type="InterPro" id="IPR000194">
    <property type="entry name" value="ATPase_F1/V1/A1_a/bsu_nucl-bd"/>
</dbReference>
<evidence type="ECO:0000256" key="5">
    <source>
        <dbReference type="ARBA" id="ARBA00023310"/>
    </source>
</evidence>
<evidence type="ECO:0000256" key="7">
    <source>
        <dbReference type="HAMAP-Rule" id="MF_00310"/>
    </source>
</evidence>
<organism evidence="11 12">
    <name type="scientific">Oryzomonas rubra</name>
    <dbReference type="NCBI Taxonomy" id="2509454"/>
    <lineage>
        <taxon>Bacteria</taxon>
        <taxon>Pseudomonadati</taxon>
        <taxon>Thermodesulfobacteriota</taxon>
        <taxon>Desulfuromonadia</taxon>
        <taxon>Geobacterales</taxon>
        <taxon>Geobacteraceae</taxon>
        <taxon>Oryzomonas</taxon>
    </lineage>
</organism>
<feature type="domain" description="ATP synthase A/B type C-terminal" evidence="10">
    <location>
        <begin position="354"/>
        <end position="435"/>
    </location>
</feature>
<evidence type="ECO:0000256" key="2">
    <source>
        <dbReference type="ARBA" id="ARBA00022448"/>
    </source>
</evidence>
<dbReference type="GO" id="GO:0005524">
    <property type="term" value="F:ATP binding"/>
    <property type="evidence" value="ECO:0007669"/>
    <property type="project" value="UniProtKB-UniRule"/>
</dbReference>
<dbReference type="SUPFAM" id="SSF52540">
    <property type="entry name" value="P-loop containing nucleoside triphosphate hydrolases"/>
    <property type="match status" value="1"/>
</dbReference>
<dbReference type="InterPro" id="IPR020003">
    <property type="entry name" value="ATPase_a/bsu_AS"/>
</dbReference>
<feature type="domain" description="ATPase F1/V1/A1 complex alpha/beta subunit nucleotide-binding" evidence="8">
    <location>
        <begin position="133"/>
        <end position="348"/>
    </location>
</feature>
<comment type="function">
    <text evidence="6 7">Produces ATP from ADP in the presence of a proton gradient across the membrane. The V-type beta chain is a regulatory subunit.</text>
</comment>
<evidence type="ECO:0000256" key="3">
    <source>
        <dbReference type="ARBA" id="ARBA00022781"/>
    </source>
</evidence>
<proteinExistence type="inferred from homology"/>
<evidence type="ECO:0000256" key="6">
    <source>
        <dbReference type="ARBA" id="ARBA00059599"/>
    </source>
</evidence>
<dbReference type="CDD" id="cd01135">
    <property type="entry name" value="V_A-ATPase_B"/>
    <property type="match status" value="1"/>
</dbReference>
<gene>
    <name evidence="7" type="primary">atpB</name>
    <name evidence="11" type="ORF">ET418_14785</name>
</gene>
<dbReference type="RefSeq" id="WP_149308842.1">
    <property type="nucleotide sequence ID" value="NZ_SRSD01000009.1"/>
</dbReference>
<dbReference type="InterPro" id="IPR027417">
    <property type="entry name" value="P-loop_NTPase"/>
</dbReference>
<accession>A0A5A9XA76</accession>
<dbReference type="Pfam" id="PF22919">
    <property type="entry name" value="ATP-synt_VA_C"/>
    <property type="match status" value="1"/>
</dbReference>
<comment type="caution">
    <text evidence="11">The sequence shown here is derived from an EMBL/GenBank/DDBJ whole genome shotgun (WGS) entry which is preliminary data.</text>
</comment>
<dbReference type="OrthoDB" id="9801639at2"/>
<dbReference type="GO" id="GO:0045259">
    <property type="term" value="C:proton-transporting ATP synthase complex"/>
    <property type="evidence" value="ECO:0007669"/>
    <property type="project" value="UniProtKB-ARBA"/>
</dbReference>
<evidence type="ECO:0000259" key="8">
    <source>
        <dbReference type="Pfam" id="PF00006"/>
    </source>
</evidence>
<dbReference type="PANTHER" id="PTHR43389">
    <property type="entry name" value="V-TYPE PROTON ATPASE SUBUNIT B"/>
    <property type="match status" value="1"/>
</dbReference>
<keyword evidence="12" id="KW-1185">Reference proteome</keyword>
<feature type="domain" description="ATPase F1/V1/A1 complex alpha/beta subunit N-terminal" evidence="9">
    <location>
        <begin position="12"/>
        <end position="74"/>
    </location>
</feature>
<dbReference type="PANTHER" id="PTHR43389:SF4">
    <property type="entry name" value="V-TYPE PROTON ATPASE SUBUNIT B"/>
    <property type="match status" value="1"/>
</dbReference>
<keyword evidence="5 7" id="KW-0066">ATP synthesis</keyword>
<keyword evidence="2 7" id="KW-0813">Transport</keyword>
<name>A0A5A9XA76_9BACT</name>
<dbReference type="InterPro" id="IPR055190">
    <property type="entry name" value="ATP-synt_VA_C"/>
</dbReference>
<protein>
    <recommendedName>
        <fullName evidence="7">V-type ATP synthase beta chain</fullName>
    </recommendedName>
    <alternativeName>
        <fullName evidence="7">V-ATPase subunit B</fullName>
    </alternativeName>
</protein>
<dbReference type="InterPro" id="IPR036121">
    <property type="entry name" value="ATPase_F1/V1/A1_a/bsu_N_sf"/>
</dbReference>
<dbReference type="NCBIfam" id="NF003235">
    <property type="entry name" value="PRK04196.1"/>
    <property type="match status" value="1"/>
</dbReference>
<dbReference type="GO" id="GO:0046933">
    <property type="term" value="F:proton-transporting ATP synthase activity, rotational mechanism"/>
    <property type="evidence" value="ECO:0007669"/>
    <property type="project" value="UniProtKB-UniRule"/>
</dbReference>
<dbReference type="InterPro" id="IPR004100">
    <property type="entry name" value="ATPase_F1/V1/A1_a/bsu_N"/>
</dbReference>
<dbReference type="Gene3D" id="3.40.50.12240">
    <property type="match status" value="1"/>
</dbReference>
<dbReference type="AlphaFoldDB" id="A0A5A9XA76"/>
<evidence type="ECO:0000259" key="9">
    <source>
        <dbReference type="Pfam" id="PF02874"/>
    </source>
</evidence>
<comment type="similarity">
    <text evidence="1 7">Belongs to the ATPase alpha/beta chains family.</text>
</comment>
<evidence type="ECO:0000313" key="11">
    <source>
        <dbReference type="EMBL" id="KAA0889109.1"/>
    </source>
</evidence>
<dbReference type="PROSITE" id="PS00152">
    <property type="entry name" value="ATPASE_ALPHA_BETA"/>
    <property type="match status" value="1"/>
</dbReference>
<dbReference type="EMBL" id="SRSD01000009">
    <property type="protein sequence ID" value="KAA0889109.1"/>
    <property type="molecule type" value="Genomic_DNA"/>
</dbReference>
<reference evidence="11 12" key="1">
    <citation type="submission" date="2019-04" db="EMBL/GenBank/DDBJ databases">
        <title>Geobacter ruber sp. nov., ferric-reducing bacteria isolated from paddy soil.</title>
        <authorList>
            <person name="Xu Z."/>
            <person name="Masuda Y."/>
            <person name="Itoh H."/>
            <person name="Senoo K."/>
        </authorList>
    </citation>
    <scope>NUCLEOTIDE SEQUENCE [LARGE SCALE GENOMIC DNA]</scope>
    <source>
        <strain evidence="11 12">Red88</strain>
    </source>
</reference>
<dbReference type="SUPFAM" id="SSF50615">
    <property type="entry name" value="N-terminal domain of alpha and beta subunits of F1 ATP synthase"/>
    <property type="match status" value="1"/>
</dbReference>
<dbReference type="Pfam" id="PF02874">
    <property type="entry name" value="ATP-synt_ab_N"/>
    <property type="match status" value="1"/>
</dbReference>
<evidence type="ECO:0000256" key="1">
    <source>
        <dbReference type="ARBA" id="ARBA00008936"/>
    </source>
</evidence>
<dbReference type="HAMAP" id="MF_00310">
    <property type="entry name" value="ATP_synth_B_arch"/>
    <property type="match status" value="1"/>
</dbReference>
<evidence type="ECO:0000313" key="12">
    <source>
        <dbReference type="Proteomes" id="UP000324298"/>
    </source>
</evidence>